<dbReference type="SUPFAM" id="SSF52540">
    <property type="entry name" value="P-loop containing nucleoside triphosphate hydrolases"/>
    <property type="match status" value="1"/>
</dbReference>
<feature type="binding site" evidence="6">
    <location>
        <begin position="228"/>
        <end position="233"/>
    </location>
    <ligand>
        <name>GTP</name>
        <dbReference type="ChEBI" id="CHEBI:37565"/>
    </ligand>
</feature>
<evidence type="ECO:0000313" key="9">
    <source>
        <dbReference type="EMBL" id="MBC5724300.1"/>
    </source>
</evidence>
<dbReference type="Pfam" id="PF12631">
    <property type="entry name" value="MnmE_helical"/>
    <property type="match status" value="1"/>
</dbReference>
<dbReference type="PANTHER" id="PTHR42714:SF2">
    <property type="entry name" value="TRNA MODIFICATION GTPASE GTPBP3, MITOCHONDRIAL"/>
    <property type="match status" value="1"/>
</dbReference>
<dbReference type="GO" id="GO:0005829">
    <property type="term" value="C:cytosol"/>
    <property type="evidence" value="ECO:0007669"/>
    <property type="project" value="TreeGrafter"/>
</dbReference>
<dbReference type="InterPro" id="IPR005225">
    <property type="entry name" value="Small_GTP-bd"/>
</dbReference>
<feature type="binding site" evidence="6">
    <location>
        <position position="253"/>
    </location>
    <ligand>
        <name>Mg(2+)</name>
        <dbReference type="ChEBI" id="CHEBI:18420"/>
    </ligand>
</feature>
<keyword evidence="10" id="KW-1185">Reference proteome</keyword>
<feature type="binding site" evidence="6">
    <location>
        <position position="228"/>
    </location>
    <ligand>
        <name>K(+)</name>
        <dbReference type="ChEBI" id="CHEBI:29103"/>
    </ligand>
</feature>
<dbReference type="GO" id="GO:0046872">
    <property type="term" value="F:metal ion binding"/>
    <property type="evidence" value="ECO:0007669"/>
    <property type="project" value="UniProtKB-KW"/>
</dbReference>
<dbReference type="Proteomes" id="UP000606499">
    <property type="component" value="Unassembled WGS sequence"/>
</dbReference>
<sequence>MNDTIAAISSAGGPIGLIRVSGERAIEAAAAVFDAKNGKSLVDAPSQKLVYGTLRDKNGKVVDCCFAVALHAPHTYTGEPMAELQCHGSTAVLQLGLDALFAQGVRQAEAGEFTRRAFLNGKMGLSEAEAVHDLITARTAEAAQNAAAQIMGAVGSPVQEMRDELIGMVAHFHAVVDFPDEDIDPVLFEDAAALLHRTTSRLYSMAESYERGRILREGIPCVILGRPNAGKSTLLNALLGRERAIVTDIPGTTRDLIEENVKVGQLLLRVTDTAGLRDTNDPIEQAGIDRAMAEAAASALILAVFDGSRPLGDEDMLVLARSAGHRAIAVVNKDDLPRRLEEKLLKKHFLHIVPLSAKTGEGLQRLLDLIPRTVGFGDGAFDGALITNSRQAAALARAAERCEAALYAAQSGMTPDAVVMDAEGAIAALGEITGETVTEAVVSRIFSDFCVGK</sequence>
<dbReference type="Gene3D" id="3.40.50.300">
    <property type="entry name" value="P-loop containing nucleotide triphosphate hydrolases"/>
    <property type="match status" value="1"/>
</dbReference>
<dbReference type="NCBIfam" id="TIGR00231">
    <property type="entry name" value="small_GTP"/>
    <property type="match status" value="1"/>
</dbReference>
<comment type="similarity">
    <text evidence="1 6 7">Belongs to the TRAFAC class TrmE-Era-EngA-EngB-Septin-like GTPase superfamily. TrmE GTPase family.</text>
</comment>
<dbReference type="CDD" id="cd14858">
    <property type="entry name" value="TrmE_N"/>
    <property type="match status" value="1"/>
</dbReference>
<feature type="binding site" evidence="6">
    <location>
        <position position="252"/>
    </location>
    <ligand>
        <name>K(+)</name>
        <dbReference type="ChEBI" id="CHEBI:29103"/>
    </ligand>
</feature>
<dbReference type="HAMAP" id="MF_00379">
    <property type="entry name" value="GTPase_MnmE"/>
    <property type="match status" value="1"/>
</dbReference>
<dbReference type="Gene3D" id="1.20.120.430">
    <property type="entry name" value="tRNA modification GTPase MnmE domain 2"/>
    <property type="match status" value="1"/>
</dbReference>
<organism evidence="9 10">
    <name type="scientific">Agathobaculum faecis</name>
    <dbReference type="NCBI Taxonomy" id="2763013"/>
    <lineage>
        <taxon>Bacteria</taxon>
        <taxon>Bacillati</taxon>
        <taxon>Bacillota</taxon>
        <taxon>Clostridia</taxon>
        <taxon>Eubacteriales</taxon>
        <taxon>Butyricicoccaceae</taxon>
        <taxon>Agathobaculum</taxon>
    </lineage>
</organism>
<dbReference type="InterPro" id="IPR027368">
    <property type="entry name" value="MnmE_dom2"/>
</dbReference>
<dbReference type="InterPro" id="IPR031168">
    <property type="entry name" value="G_TrmE"/>
</dbReference>
<keyword evidence="5 6" id="KW-0342">GTP-binding</keyword>
<keyword evidence="2 6" id="KW-0819">tRNA processing</keyword>
<dbReference type="GO" id="GO:0030488">
    <property type="term" value="P:tRNA methylation"/>
    <property type="evidence" value="ECO:0007669"/>
    <property type="project" value="TreeGrafter"/>
</dbReference>
<comment type="subunit">
    <text evidence="6">Homodimer. Heterotetramer of two MnmE and two MnmG subunits.</text>
</comment>
<dbReference type="PANTHER" id="PTHR42714">
    <property type="entry name" value="TRNA MODIFICATION GTPASE GTPBP3"/>
    <property type="match status" value="1"/>
</dbReference>
<keyword evidence="3 6" id="KW-0547">Nucleotide-binding</keyword>
<dbReference type="Pfam" id="PF10396">
    <property type="entry name" value="TrmE_N"/>
    <property type="match status" value="1"/>
</dbReference>
<keyword evidence="6" id="KW-0460">Magnesium</keyword>
<dbReference type="InterPro" id="IPR004520">
    <property type="entry name" value="GTPase_MnmE"/>
</dbReference>
<name>A0A923LUB6_9FIRM</name>
<dbReference type="GO" id="GO:0005525">
    <property type="term" value="F:GTP binding"/>
    <property type="evidence" value="ECO:0007669"/>
    <property type="project" value="UniProtKB-UniRule"/>
</dbReference>
<dbReference type="Pfam" id="PF01926">
    <property type="entry name" value="MMR_HSR1"/>
    <property type="match status" value="1"/>
</dbReference>
<dbReference type="RefSeq" id="WP_054326588.1">
    <property type="nucleotide sequence ID" value="NZ_JACOPL010000002.1"/>
</dbReference>
<comment type="function">
    <text evidence="6">Exhibits a very high intrinsic GTPase hydrolysis rate. Involved in the addition of a carboxymethylaminomethyl (cmnm) group at the wobble position (U34) of certain tRNAs, forming tRNA-cmnm(5)s(2)U34.</text>
</comment>
<evidence type="ECO:0000256" key="5">
    <source>
        <dbReference type="ARBA" id="ARBA00023134"/>
    </source>
</evidence>
<comment type="caution">
    <text evidence="6">Lacks conserved residue(s) required for the propagation of feature annotation.</text>
</comment>
<dbReference type="CDD" id="cd04164">
    <property type="entry name" value="trmE"/>
    <property type="match status" value="1"/>
</dbReference>
<comment type="subcellular location">
    <subcellularLocation>
        <location evidence="6">Cytoplasm</location>
    </subcellularLocation>
</comment>
<evidence type="ECO:0000256" key="7">
    <source>
        <dbReference type="RuleBase" id="RU003313"/>
    </source>
</evidence>
<dbReference type="EMBL" id="JACOPL010000002">
    <property type="protein sequence ID" value="MBC5724300.1"/>
    <property type="molecule type" value="Genomic_DNA"/>
</dbReference>
<protein>
    <recommendedName>
        <fullName evidence="6">tRNA modification GTPase MnmE</fullName>
        <ecNumber evidence="6">3.6.-.-</ecNumber>
    </recommendedName>
</protein>
<proteinExistence type="inferred from homology"/>
<dbReference type="Gene3D" id="3.30.1360.120">
    <property type="entry name" value="Probable tRNA modification gtpase trme, domain 1"/>
    <property type="match status" value="1"/>
</dbReference>
<dbReference type="InterPro" id="IPR027266">
    <property type="entry name" value="TrmE/GcvT-like"/>
</dbReference>
<feature type="binding site" evidence="6">
    <location>
        <position position="122"/>
    </location>
    <ligand>
        <name>(6S)-5-formyl-5,6,7,8-tetrahydrofolate</name>
        <dbReference type="ChEBI" id="CHEBI:57457"/>
    </ligand>
</feature>
<keyword evidence="6" id="KW-0378">Hydrolase</keyword>
<feature type="domain" description="TrmE-type G" evidence="8">
    <location>
        <begin position="218"/>
        <end position="375"/>
    </location>
</feature>
<feature type="binding site" evidence="6">
    <location>
        <position position="83"/>
    </location>
    <ligand>
        <name>(6S)-5-formyl-5,6,7,8-tetrahydrofolate</name>
        <dbReference type="ChEBI" id="CHEBI:57457"/>
    </ligand>
</feature>
<dbReference type="GO" id="GO:0003924">
    <property type="term" value="F:GTPase activity"/>
    <property type="evidence" value="ECO:0007669"/>
    <property type="project" value="UniProtKB-UniRule"/>
</dbReference>
<feature type="binding site" evidence="6">
    <location>
        <position position="232"/>
    </location>
    <ligand>
        <name>Mg(2+)</name>
        <dbReference type="ChEBI" id="CHEBI:18420"/>
    </ligand>
</feature>
<feature type="binding site" evidence="6">
    <location>
        <position position="249"/>
    </location>
    <ligand>
        <name>K(+)</name>
        <dbReference type="ChEBI" id="CHEBI:29103"/>
    </ligand>
</feature>
<dbReference type="AlphaFoldDB" id="A0A923LUB6"/>
<dbReference type="InterPro" id="IPR025867">
    <property type="entry name" value="MnmE_helical"/>
</dbReference>
<accession>A0A923LUB6</accession>
<evidence type="ECO:0000256" key="1">
    <source>
        <dbReference type="ARBA" id="ARBA00011043"/>
    </source>
</evidence>
<dbReference type="InterPro" id="IPR006073">
    <property type="entry name" value="GTP-bd"/>
</dbReference>
<comment type="cofactor">
    <cofactor evidence="6">
        <name>K(+)</name>
        <dbReference type="ChEBI" id="CHEBI:29103"/>
    </cofactor>
    <text evidence="6">Binds 1 potassium ion per subunit.</text>
</comment>
<keyword evidence="6" id="KW-0479">Metal-binding</keyword>
<dbReference type="PROSITE" id="PS51709">
    <property type="entry name" value="G_TRME"/>
    <property type="match status" value="1"/>
</dbReference>
<evidence type="ECO:0000256" key="4">
    <source>
        <dbReference type="ARBA" id="ARBA00022958"/>
    </source>
</evidence>
<dbReference type="GO" id="GO:0002098">
    <property type="term" value="P:tRNA wobble uridine modification"/>
    <property type="evidence" value="ECO:0007669"/>
    <property type="project" value="TreeGrafter"/>
</dbReference>
<dbReference type="EC" id="3.6.-.-" evidence="6"/>
<reference evidence="9" key="1">
    <citation type="submission" date="2020-08" db="EMBL/GenBank/DDBJ databases">
        <title>Genome public.</title>
        <authorList>
            <person name="Liu C."/>
            <person name="Sun Q."/>
        </authorList>
    </citation>
    <scope>NUCLEOTIDE SEQUENCE</scope>
    <source>
        <strain evidence="9">NSJ-28</strain>
    </source>
</reference>
<feature type="binding site" evidence="6">
    <location>
        <position position="453"/>
    </location>
    <ligand>
        <name>(6S)-5-formyl-5,6,7,8-tetrahydrofolate</name>
        <dbReference type="ChEBI" id="CHEBI:57457"/>
    </ligand>
</feature>
<comment type="caution">
    <text evidence="9">The sequence shown here is derived from an EMBL/GenBank/DDBJ whole genome shotgun (WGS) entry which is preliminary data.</text>
</comment>
<feature type="binding site" evidence="6">
    <location>
        <begin position="247"/>
        <end position="253"/>
    </location>
    <ligand>
        <name>GTP</name>
        <dbReference type="ChEBI" id="CHEBI:37565"/>
    </ligand>
</feature>
<evidence type="ECO:0000256" key="6">
    <source>
        <dbReference type="HAMAP-Rule" id="MF_00379"/>
    </source>
</evidence>
<keyword evidence="6" id="KW-0963">Cytoplasm</keyword>
<feature type="binding site" evidence="6">
    <location>
        <position position="247"/>
    </location>
    <ligand>
        <name>K(+)</name>
        <dbReference type="ChEBI" id="CHEBI:29103"/>
    </ligand>
</feature>
<evidence type="ECO:0000313" key="10">
    <source>
        <dbReference type="Proteomes" id="UP000606499"/>
    </source>
</evidence>
<dbReference type="NCBIfam" id="TIGR00450">
    <property type="entry name" value="mnmE_trmE_thdF"/>
    <property type="match status" value="1"/>
</dbReference>
<dbReference type="InterPro" id="IPR027417">
    <property type="entry name" value="P-loop_NTPase"/>
</dbReference>
<feature type="binding site" evidence="6">
    <location>
        <position position="19"/>
    </location>
    <ligand>
        <name>(6S)-5-formyl-5,6,7,8-tetrahydrofolate</name>
        <dbReference type="ChEBI" id="CHEBI:57457"/>
    </ligand>
</feature>
<feature type="binding site" evidence="6">
    <location>
        <begin position="272"/>
        <end position="275"/>
    </location>
    <ligand>
        <name>GTP</name>
        <dbReference type="ChEBI" id="CHEBI:37565"/>
    </ligand>
</feature>
<dbReference type="InterPro" id="IPR018948">
    <property type="entry name" value="GTP-bd_TrmE_N"/>
</dbReference>
<evidence type="ECO:0000256" key="2">
    <source>
        <dbReference type="ARBA" id="ARBA00022694"/>
    </source>
</evidence>
<evidence type="ECO:0000259" key="8">
    <source>
        <dbReference type="PROSITE" id="PS51709"/>
    </source>
</evidence>
<evidence type="ECO:0000256" key="3">
    <source>
        <dbReference type="ARBA" id="ARBA00022741"/>
    </source>
</evidence>
<gene>
    <name evidence="6 9" type="primary">mnmE</name>
    <name evidence="6" type="synonym">trmE</name>
    <name evidence="9" type="ORF">H8S45_02300</name>
</gene>
<keyword evidence="4 6" id="KW-0630">Potassium</keyword>